<dbReference type="EnsemblProtists" id="EKX43715">
    <property type="protein sequence ID" value="EKX43715"/>
    <property type="gene ID" value="GUITHDRAFT_110170"/>
</dbReference>
<dbReference type="PaxDb" id="55529-EKX43715"/>
<keyword evidence="4" id="KW-1185">Reference proteome</keyword>
<feature type="transmembrane region" description="Helical" evidence="1">
    <location>
        <begin position="20"/>
        <end position="38"/>
    </location>
</feature>
<accession>L1J6K6</accession>
<keyword evidence="1" id="KW-0472">Membrane</keyword>
<keyword evidence="1" id="KW-0812">Transmembrane</keyword>
<evidence type="ECO:0000313" key="4">
    <source>
        <dbReference type="Proteomes" id="UP000011087"/>
    </source>
</evidence>
<reference evidence="4" key="2">
    <citation type="submission" date="2012-11" db="EMBL/GenBank/DDBJ databases">
        <authorList>
            <person name="Kuo A."/>
            <person name="Curtis B.A."/>
            <person name="Tanifuji G."/>
            <person name="Burki F."/>
            <person name="Gruber A."/>
            <person name="Irimia M."/>
            <person name="Maruyama S."/>
            <person name="Arias M.C."/>
            <person name="Ball S.G."/>
            <person name="Gile G.H."/>
            <person name="Hirakawa Y."/>
            <person name="Hopkins J.F."/>
            <person name="Rensing S.A."/>
            <person name="Schmutz J."/>
            <person name="Symeonidi A."/>
            <person name="Elias M."/>
            <person name="Eveleigh R.J."/>
            <person name="Herman E.K."/>
            <person name="Klute M.J."/>
            <person name="Nakayama T."/>
            <person name="Obornik M."/>
            <person name="Reyes-Prieto A."/>
            <person name="Armbrust E.V."/>
            <person name="Aves S.J."/>
            <person name="Beiko R.G."/>
            <person name="Coutinho P."/>
            <person name="Dacks J.B."/>
            <person name="Durnford D.G."/>
            <person name="Fast N.M."/>
            <person name="Green B.R."/>
            <person name="Grisdale C."/>
            <person name="Hempe F."/>
            <person name="Henrissat B."/>
            <person name="Hoppner M.P."/>
            <person name="Ishida K.-I."/>
            <person name="Kim E."/>
            <person name="Koreny L."/>
            <person name="Kroth P.G."/>
            <person name="Liu Y."/>
            <person name="Malik S.-B."/>
            <person name="Maier U.G."/>
            <person name="McRose D."/>
            <person name="Mock T."/>
            <person name="Neilson J.A."/>
            <person name="Onodera N.T."/>
            <person name="Poole A.M."/>
            <person name="Pritham E.J."/>
            <person name="Richards T.A."/>
            <person name="Rocap G."/>
            <person name="Roy S.W."/>
            <person name="Sarai C."/>
            <person name="Schaack S."/>
            <person name="Shirato S."/>
            <person name="Slamovits C.H."/>
            <person name="Spencer D.F."/>
            <person name="Suzuki S."/>
            <person name="Worden A.Z."/>
            <person name="Zauner S."/>
            <person name="Barry K."/>
            <person name="Bell C."/>
            <person name="Bharti A.K."/>
            <person name="Crow J.A."/>
            <person name="Grimwood J."/>
            <person name="Kramer R."/>
            <person name="Lindquist E."/>
            <person name="Lucas S."/>
            <person name="Salamov A."/>
            <person name="McFadden G.I."/>
            <person name="Lane C.E."/>
            <person name="Keeling P.J."/>
            <person name="Gray M.W."/>
            <person name="Grigoriev I.V."/>
            <person name="Archibald J.M."/>
        </authorList>
    </citation>
    <scope>NUCLEOTIDE SEQUENCE</scope>
    <source>
        <strain evidence="4">CCMP2712</strain>
    </source>
</reference>
<dbReference type="EMBL" id="JH993008">
    <property type="protein sequence ID" value="EKX43715.1"/>
    <property type="molecule type" value="Genomic_DNA"/>
</dbReference>
<dbReference type="GeneID" id="17300491"/>
<evidence type="ECO:0000313" key="3">
    <source>
        <dbReference type="EnsemblProtists" id="EKX43715"/>
    </source>
</evidence>
<evidence type="ECO:0000313" key="2">
    <source>
        <dbReference type="EMBL" id="EKX43715.1"/>
    </source>
</evidence>
<sequence>MFYELRRWNSLDSGMFGYRMFSFKSFAAWGVAGLVFYMTTPGASKMISTNTPFAFNSKKGEVREQKDQ</sequence>
<reference evidence="3" key="3">
    <citation type="submission" date="2016-03" db="UniProtKB">
        <authorList>
            <consortium name="EnsemblProtists"/>
        </authorList>
    </citation>
    <scope>IDENTIFICATION</scope>
</reference>
<gene>
    <name evidence="2" type="ORF">GUITHDRAFT_110170</name>
</gene>
<dbReference type="KEGG" id="gtt:GUITHDRAFT_110170"/>
<keyword evidence="1" id="KW-1133">Transmembrane helix</keyword>
<proteinExistence type="predicted"/>
<name>L1J6K6_GUITC</name>
<protein>
    <submittedName>
        <fullName evidence="2 3">Uncharacterized protein</fullName>
    </submittedName>
</protein>
<dbReference type="RefSeq" id="XP_005830695.1">
    <property type="nucleotide sequence ID" value="XM_005830638.1"/>
</dbReference>
<dbReference type="HOGENOM" id="CLU_2799385_0_0_1"/>
<reference evidence="2 4" key="1">
    <citation type="journal article" date="2012" name="Nature">
        <title>Algal genomes reveal evolutionary mosaicism and the fate of nucleomorphs.</title>
        <authorList>
            <consortium name="DOE Joint Genome Institute"/>
            <person name="Curtis B.A."/>
            <person name="Tanifuji G."/>
            <person name="Burki F."/>
            <person name="Gruber A."/>
            <person name="Irimia M."/>
            <person name="Maruyama S."/>
            <person name="Arias M.C."/>
            <person name="Ball S.G."/>
            <person name="Gile G.H."/>
            <person name="Hirakawa Y."/>
            <person name="Hopkins J.F."/>
            <person name="Kuo A."/>
            <person name="Rensing S.A."/>
            <person name="Schmutz J."/>
            <person name="Symeonidi A."/>
            <person name="Elias M."/>
            <person name="Eveleigh R.J."/>
            <person name="Herman E.K."/>
            <person name="Klute M.J."/>
            <person name="Nakayama T."/>
            <person name="Obornik M."/>
            <person name="Reyes-Prieto A."/>
            <person name="Armbrust E.V."/>
            <person name="Aves S.J."/>
            <person name="Beiko R.G."/>
            <person name="Coutinho P."/>
            <person name="Dacks J.B."/>
            <person name="Durnford D.G."/>
            <person name="Fast N.M."/>
            <person name="Green B.R."/>
            <person name="Grisdale C.J."/>
            <person name="Hempel F."/>
            <person name="Henrissat B."/>
            <person name="Hoppner M.P."/>
            <person name="Ishida K."/>
            <person name="Kim E."/>
            <person name="Koreny L."/>
            <person name="Kroth P.G."/>
            <person name="Liu Y."/>
            <person name="Malik S.B."/>
            <person name="Maier U.G."/>
            <person name="McRose D."/>
            <person name="Mock T."/>
            <person name="Neilson J.A."/>
            <person name="Onodera N.T."/>
            <person name="Poole A.M."/>
            <person name="Pritham E.J."/>
            <person name="Richards T.A."/>
            <person name="Rocap G."/>
            <person name="Roy S.W."/>
            <person name="Sarai C."/>
            <person name="Schaack S."/>
            <person name="Shirato S."/>
            <person name="Slamovits C.H."/>
            <person name="Spencer D.F."/>
            <person name="Suzuki S."/>
            <person name="Worden A.Z."/>
            <person name="Zauner S."/>
            <person name="Barry K."/>
            <person name="Bell C."/>
            <person name="Bharti A.K."/>
            <person name="Crow J.A."/>
            <person name="Grimwood J."/>
            <person name="Kramer R."/>
            <person name="Lindquist E."/>
            <person name="Lucas S."/>
            <person name="Salamov A."/>
            <person name="McFadden G.I."/>
            <person name="Lane C.E."/>
            <person name="Keeling P.J."/>
            <person name="Gray M.W."/>
            <person name="Grigoriev I.V."/>
            <person name="Archibald J.M."/>
        </authorList>
    </citation>
    <scope>NUCLEOTIDE SEQUENCE</scope>
    <source>
        <strain evidence="2 4">CCMP2712</strain>
    </source>
</reference>
<evidence type="ECO:0000256" key="1">
    <source>
        <dbReference type="SAM" id="Phobius"/>
    </source>
</evidence>
<dbReference type="AlphaFoldDB" id="L1J6K6"/>
<dbReference type="Proteomes" id="UP000011087">
    <property type="component" value="Unassembled WGS sequence"/>
</dbReference>
<organism evidence="2">
    <name type="scientific">Guillardia theta (strain CCMP2712)</name>
    <name type="common">Cryptophyte</name>
    <dbReference type="NCBI Taxonomy" id="905079"/>
    <lineage>
        <taxon>Eukaryota</taxon>
        <taxon>Cryptophyceae</taxon>
        <taxon>Pyrenomonadales</taxon>
        <taxon>Geminigeraceae</taxon>
        <taxon>Guillardia</taxon>
    </lineage>
</organism>